<feature type="domain" description="A20-type" evidence="6">
    <location>
        <begin position="1"/>
        <end position="34"/>
    </location>
</feature>
<evidence type="ECO:0000256" key="4">
    <source>
        <dbReference type="ARBA" id="ARBA00022833"/>
    </source>
</evidence>
<dbReference type="PROSITE" id="PS51039">
    <property type="entry name" value="ZF_AN1"/>
    <property type="match status" value="1"/>
</dbReference>
<accession>A0AAN9IAD3</accession>
<protein>
    <recommendedName>
        <fullName evidence="10">Zinc finger protein</fullName>
    </recommendedName>
</protein>
<dbReference type="InterPro" id="IPR035896">
    <property type="entry name" value="AN1-like_Znf"/>
</dbReference>
<comment type="caution">
    <text evidence="8">The sequence shown here is derived from an EMBL/GenBank/DDBJ whole genome shotgun (WGS) entry which is preliminary data.</text>
</comment>
<evidence type="ECO:0000256" key="2">
    <source>
        <dbReference type="ARBA" id="ARBA00022723"/>
    </source>
</evidence>
<evidence type="ECO:0000313" key="8">
    <source>
        <dbReference type="EMBL" id="KAK7270774.1"/>
    </source>
</evidence>
<evidence type="ECO:0000313" key="9">
    <source>
        <dbReference type="Proteomes" id="UP001359559"/>
    </source>
</evidence>
<feature type="domain" description="AN1-type" evidence="7">
    <location>
        <begin position="77"/>
        <end position="123"/>
    </location>
</feature>
<dbReference type="InterPro" id="IPR002653">
    <property type="entry name" value="Znf_A20"/>
</dbReference>
<dbReference type="SMART" id="SM00154">
    <property type="entry name" value="ZnF_AN1"/>
    <property type="match status" value="1"/>
</dbReference>
<proteinExistence type="predicted"/>
<dbReference type="Pfam" id="PF01754">
    <property type="entry name" value="zf-A20"/>
    <property type="match status" value="1"/>
</dbReference>
<dbReference type="PANTHER" id="PTHR10634">
    <property type="entry name" value="AN1-TYPE ZINC FINGER PROTEIN"/>
    <property type="match status" value="1"/>
</dbReference>
<dbReference type="InterPro" id="IPR000058">
    <property type="entry name" value="Znf_AN1"/>
</dbReference>
<dbReference type="SUPFAM" id="SSF57716">
    <property type="entry name" value="Glucocorticoid receptor-like (DNA-binding domain)"/>
    <property type="match status" value="1"/>
</dbReference>
<dbReference type="Proteomes" id="UP001359559">
    <property type="component" value="Unassembled WGS sequence"/>
</dbReference>
<name>A0AAN9IAD3_CLITE</name>
<dbReference type="FunFam" id="4.10.1110.10:FF:000001">
    <property type="entry name" value="Zinc finger AN1-type containing 6"/>
    <property type="match status" value="1"/>
</dbReference>
<gene>
    <name evidence="8" type="ORF">RJT34_26183</name>
</gene>
<dbReference type="PROSITE" id="PS51036">
    <property type="entry name" value="ZF_A20"/>
    <property type="match status" value="1"/>
</dbReference>
<evidence type="ECO:0000259" key="7">
    <source>
        <dbReference type="PROSITE" id="PS51039"/>
    </source>
</evidence>
<comment type="function">
    <text evidence="1">May be involved in environmental stress response.</text>
</comment>
<keyword evidence="3 5" id="KW-0863">Zinc-finger</keyword>
<dbReference type="Gene3D" id="4.10.1110.10">
    <property type="entry name" value="AN1-like Zinc finger"/>
    <property type="match status" value="1"/>
</dbReference>
<evidence type="ECO:0000256" key="5">
    <source>
        <dbReference type="PROSITE-ProRule" id="PRU00449"/>
    </source>
</evidence>
<evidence type="ECO:0000256" key="1">
    <source>
        <dbReference type="ARBA" id="ARBA00003732"/>
    </source>
</evidence>
<dbReference type="Gene3D" id="1.20.5.4770">
    <property type="match status" value="1"/>
</dbReference>
<dbReference type="SMART" id="SM00259">
    <property type="entry name" value="ZnF_A20"/>
    <property type="match status" value="1"/>
</dbReference>
<sequence>MNPSLCANGCGFYGSATNKNLCSKCYNDYLKENITKLNGDGPKGSEKKLNAESSVLTDVCDAMDAVTLKDSAIASTSKKGNRCKSCNKRVGLTGFKCRCGDVFCGRHRYPEEHACQVNLKEIARQVLSKQNPLCIADKLENKI</sequence>
<evidence type="ECO:0000256" key="3">
    <source>
        <dbReference type="ARBA" id="ARBA00022771"/>
    </source>
</evidence>
<keyword evidence="4" id="KW-0862">Zinc</keyword>
<dbReference type="PANTHER" id="PTHR10634:SF124">
    <property type="entry name" value="ZINC FINGER A20 AND AN1 DOMAIN-CONTAINING STRESS-ASSOCIATED PROTEIN 8-RELATED"/>
    <property type="match status" value="1"/>
</dbReference>
<reference evidence="8 9" key="1">
    <citation type="submission" date="2024-01" db="EMBL/GenBank/DDBJ databases">
        <title>The genomes of 5 underutilized Papilionoideae crops provide insights into root nodulation and disease resistance.</title>
        <authorList>
            <person name="Yuan L."/>
        </authorList>
    </citation>
    <scope>NUCLEOTIDE SEQUENCE [LARGE SCALE GENOMIC DNA]</scope>
    <source>
        <strain evidence="8">LY-2023</strain>
        <tissue evidence="8">Leaf</tissue>
    </source>
</reference>
<dbReference type="AlphaFoldDB" id="A0AAN9IAD3"/>
<evidence type="ECO:0008006" key="10">
    <source>
        <dbReference type="Google" id="ProtNLM"/>
    </source>
</evidence>
<dbReference type="GO" id="GO:0003677">
    <property type="term" value="F:DNA binding"/>
    <property type="evidence" value="ECO:0007669"/>
    <property type="project" value="InterPro"/>
</dbReference>
<evidence type="ECO:0000259" key="6">
    <source>
        <dbReference type="PROSITE" id="PS51036"/>
    </source>
</evidence>
<organism evidence="8 9">
    <name type="scientific">Clitoria ternatea</name>
    <name type="common">Butterfly pea</name>
    <dbReference type="NCBI Taxonomy" id="43366"/>
    <lineage>
        <taxon>Eukaryota</taxon>
        <taxon>Viridiplantae</taxon>
        <taxon>Streptophyta</taxon>
        <taxon>Embryophyta</taxon>
        <taxon>Tracheophyta</taxon>
        <taxon>Spermatophyta</taxon>
        <taxon>Magnoliopsida</taxon>
        <taxon>eudicotyledons</taxon>
        <taxon>Gunneridae</taxon>
        <taxon>Pentapetalae</taxon>
        <taxon>rosids</taxon>
        <taxon>fabids</taxon>
        <taxon>Fabales</taxon>
        <taxon>Fabaceae</taxon>
        <taxon>Papilionoideae</taxon>
        <taxon>50 kb inversion clade</taxon>
        <taxon>NPAAA clade</taxon>
        <taxon>indigoferoid/millettioid clade</taxon>
        <taxon>Phaseoleae</taxon>
        <taxon>Clitoria</taxon>
    </lineage>
</organism>
<dbReference type="InterPro" id="IPR050652">
    <property type="entry name" value="AN1_A20_ZnFinger"/>
</dbReference>
<keyword evidence="2" id="KW-0479">Metal-binding</keyword>
<dbReference type="SUPFAM" id="SSF118310">
    <property type="entry name" value="AN1-like Zinc finger"/>
    <property type="match status" value="1"/>
</dbReference>
<dbReference type="Pfam" id="PF01428">
    <property type="entry name" value="zf-AN1"/>
    <property type="match status" value="1"/>
</dbReference>
<keyword evidence="9" id="KW-1185">Reference proteome</keyword>
<dbReference type="EMBL" id="JAYKXN010000007">
    <property type="protein sequence ID" value="KAK7270774.1"/>
    <property type="molecule type" value="Genomic_DNA"/>
</dbReference>
<dbReference type="GO" id="GO:0008270">
    <property type="term" value="F:zinc ion binding"/>
    <property type="evidence" value="ECO:0007669"/>
    <property type="project" value="UniProtKB-KW"/>
</dbReference>